<evidence type="ECO:0000313" key="13">
    <source>
        <dbReference type="Proteomes" id="UP000184231"/>
    </source>
</evidence>
<keyword evidence="5 9" id="KW-0798">TonB box</keyword>
<comment type="subcellular location">
    <subcellularLocation>
        <location evidence="1 8">Cell outer membrane</location>
        <topology evidence="1 8">Multi-pass membrane protein</topology>
    </subcellularLocation>
</comment>
<gene>
    <name evidence="12" type="ORF">SAMN04487911_1526</name>
</gene>
<dbReference type="Proteomes" id="UP000184231">
    <property type="component" value="Unassembled WGS sequence"/>
</dbReference>
<dbReference type="GO" id="GO:0009279">
    <property type="term" value="C:cell outer membrane"/>
    <property type="evidence" value="ECO:0007669"/>
    <property type="project" value="UniProtKB-SubCell"/>
</dbReference>
<dbReference type="Gene3D" id="2.60.40.1120">
    <property type="entry name" value="Carboxypeptidase-like, regulatory domain"/>
    <property type="match status" value="1"/>
</dbReference>
<proteinExistence type="inferred from homology"/>
<accession>A0A1M6N0M4</accession>
<dbReference type="RefSeq" id="WP_084668557.1">
    <property type="nucleotide sequence ID" value="NZ_FQYX01000052.1"/>
</dbReference>
<dbReference type="OrthoDB" id="9768177at2"/>
<feature type="domain" description="TonB-dependent receptor-like beta-barrel" evidence="10">
    <location>
        <begin position="508"/>
        <end position="1091"/>
    </location>
</feature>
<dbReference type="PROSITE" id="PS52016">
    <property type="entry name" value="TONB_DEPENDENT_REC_3"/>
    <property type="match status" value="1"/>
</dbReference>
<keyword evidence="13" id="KW-1185">Reference proteome</keyword>
<dbReference type="EMBL" id="FQYX01000052">
    <property type="protein sequence ID" value="SHJ89188.1"/>
    <property type="molecule type" value="Genomic_DNA"/>
</dbReference>
<organism evidence="12 13">
    <name type="scientific">Arenibacter nanhaiticus</name>
    <dbReference type="NCBI Taxonomy" id="558155"/>
    <lineage>
        <taxon>Bacteria</taxon>
        <taxon>Pseudomonadati</taxon>
        <taxon>Bacteroidota</taxon>
        <taxon>Flavobacteriia</taxon>
        <taxon>Flavobacteriales</taxon>
        <taxon>Flavobacteriaceae</taxon>
        <taxon>Arenibacter</taxon>
    </lineage>
</organism>
<dbReference type="STRING" id="558155.SAMN04487911_1526"/>
<keyword evidence="2 8" id="KW-0813">Transport</keyword>
<dbReference type="NCBIfam" id="TIGR04057">
    <property type="entry name" value="SusC_RagA_signa"/>
    <property type="match status" value="1"/>
</dbReference>
<keyword evidence="4 8" id="KW-0812">Transmembrane</keyword>
<evidence type="ECO:0000256" key="6">
    <source>
        <dbReference type="ARBA" id="ARBA00023136"/>
    </source>
</evidence>
<evidence type="ECO:0000256" key="7">
    <source>
        <dbReference type="ARBA" id="ARBA00023237"/>
    </source>
</evidence>
<evidence type="ECO:0000256" key="8">
    <source>
        <dbReference type="PROSITE-ProRule" id="PRU01360"/>
    </source>
</evidence>
<dbReference type="InterPro" id="IPR008969">
    <property type="entry name" value="CarboxyPept-like_regulatory"/>
</dbReference>
<dbReference type="InterPro" id="IPR036942">
    <property type="entry name" value="Beta-barrel_TonB_sf"/>
</dbReference>
<evidence type="ECO:0000256" key="3">
    <source>
        <dbReference type="ARBA" id="ARBA00022452"/>
    </source>
</evidence>
<dbReference type="InterPro" id="IPR023996">
    <property type="entry name" value="TonB-dep_OMP_SusC/RagA"/>
</dbReference>
<dbReference type="Pfam" id="PF07715">
    <property type="entry name" value="Plug"/>
    <property type="match status" value="1"/>
</dbReference>
<dbReference type="Pfam" id="PF00593">
    <property type="entry name" value="TonB_dep_Rec_b-barrel"/>
    <property type="match status" value="1"/>
</dbReference>
<dbReference type="SUPFAM" id="SSF49464">
    <property type="entry name" value="Carboxypeptidase regulatory domain-like"/>
    <property type="match status" value="1"/>
</dbReference>
<dbReference type="AlphaFoldDB" id="A0A1M6N0M4"/>
<dbReference type="InterPro" id="IPR000531">
    <property type="entry name" value="Beta-barrel_TonB"/>
</dbReference>
<keyword evidence="7 8" id="KW-0998">Cell outer membrane</keyword>
<evidence type="ECO:0000256" key="5">
    <source>
        <dbReference type="ARBA" id="ARBA00023077"/>
    </source>
</evidence>
<keyword evidence="6 8" id="KW-0472">Membrane</keyword>
<name>A0A1M6N0M4_9FLAO</name>
<dbReference type="InterPro" id="IPR037066">
    <property type="entry name" value="Plug_dom_sf"/>
</dbReference>
<evidence type="ECO:0000256" key="4">
    <source>
        <dbReference type="ARBA" id="ARBA00022692"/>
    </source>
</evidence>
<dbReference type="Pfam" id="PF13715">
    <property type="entry name" value="CarbopepD_reg_2"/>
    <property type="match status" value="1"/>
</dbReference>
<keyword evidence="3 8" id="KW-1134">Transmembrane beta strand</keyword>
<evidence type="ECO:0000259" key="11">
    <source>
        <dbReference type="Pfam" id="PF07715"/>
    </source>
</evidence>
<dbReference type="Gene3D" id="2.170.130.10">
    <property type="entry name" value="TonB-dependent receptor, plug domain"/>
    <property type="match status" value="1"/>
</dbReference>
<reference evidence="12 13" key="1">
    <citation type="submission" date="2016-11" db="EMBL/GenBank/DDBJ databases">
        <authorList>
            <person name="Jaros S."/>
            <person name="Januszkiewicz K."/>
            <person name="Wedrychowicz H."/>
        </authorList>
    </citation>
    <scope>NUCLEOTIDE SEQUENCE [LARGE SCALE GENOMIC DNA]</scope>
    <source>
        <strain evidence="12 13">CGMCC 1.8863</strain>
    </source>
</reference>
<dbReference type="InterPro" id="IPR023997">
    <property type="entry name" value="TonB-dep_OMP_SusC/RagA_CS"/>
</dbReference>
<evidence type="ECO:0000256" key="2">
    <source>
        <dbReference type="ARBA" id="ARBA00022448"/>
    </source>
</evidence>
<feature type="domain" description="TonB-dependent receptor plug" evidence="11">
    <location>
        <begin position="226"/>
        <end position="331"/>
    </location>
</feature>
<dbReference type="InterPro" id="IPR039426">
    <property type="entry name" value="TonB-dep_rcpt-like"/>
</dbReference>
<dbReference type="NCBIfam" id="TIGR04056">
    <property type="entry name" value="OMP_RagA_SusC"/>
    <property type="match status" value="1"/>
</dbReference>
<sequence length="1126" mass="124292">MDFKLTNARFLYRKQFLMIIMRTFIFLCFFSVFGVTPNNVLSQNSKIIVDFDRTVTVDEVFRMISDQSDYEFIYHQDLFKNSPMVRLKKGVISANDLLEQSISNDYVNFEFTNENTIIIKEKGVVLNEENVNQQYSVSGVVLDQSGQFLPGANILEKGRVNGTQTDFDGKFSITVVDENAILIISYLGFIAKEVSVKDQTDMTITLEEDATGLDEVVLVGYGSQKKINLTGSVATVSSKDLDSRPATDVSNLLTGFVPGVTVLQSSGQPGADTGNITIRGLGTLNSTSPLFIVDGMESTFQNIDPNDIENISILKDAAASAIYGVRAANGVVLITTKRGVKGKLQVNYNTYIGFQKESNLPYFLGSADFATLFNEALVNDGQAPFYSSSDIDAFRNGNDLDNFANTDQINELFSESGFQQNHHVSLAGGDELTKYAVSVGYLDRNGLMKNTSYDRYSVRVNLDREISTDFNIGVNLALTREDILEPSLGVGSIIQHAFREPPTVRNRFSNGLWGNYLGETNSLAEVEDGGTNKQFRNKVITNFTAEYQFLEGLKLKGIAGVTNDFNKGKNFGHSFQLYGTVNDDSPIRVVRSGLEESRSELIDINLQALLTYEKTFGDHAFNTLLGYNQREITQEGITAGINDLPSNNALNQLNAGNQDTEVNSGGGYEFKLRSVFGRFNYIFIDKYLFEANFRYDGTSRFASDDRFSVFPSFSAGWKISEENFFASSAINKLKLRASWGQLGNEDIRDGNGNSIYYPYQSTYVFGKNYVFGGALNAGVSENLNLVNPSITWEVSTNVNLGLDAGLFNNKLTLTLDYFTRETKNILMADRSASLTLGANPAPGNFGVMKNKGIEVTIGHKNNLGDDLNYYVNGNFSLISNELSSQGTGVNNTANFSNPFGVEQVDKVGSPINSIFGYEAIGIFQSQSEIDSAPDQAATFGGTSPGDLRYRDVNGDNVISSDDRVVLGNAFPEINYGIQMGVNYKNFDLGFVWQGVGKVTGYLNREAAEPFFNAGKALRKHLDRWTPDNPNASYPRLSLANSNRNNVTNSFFAQDASYLRLRNLQVGYSLPSNIVKSLGIQRFRLNVSADNLWTITSFEGFDPEAPIGRGNYYPQVTTLTTGLNISF</sequence>
<evidence type="ECO:0000256" key="1">
    <source>
        <dbReference type="ARBA" id="ARBA00004571"/>
    </source>
</evidence>
<dbReference type="SUPFAM" id="SSF56935">
    <property type="entry name" value="Porins"/>
    <property type="match status" value="1"/>
</dbReference>
<protein>
    <submittedName>
        <fullName evidence="12">TonB-linked outer membrane protein, SusC/RagA family</fullName>
    </submittedName>
</protein>
<evidence type="ECO:0000259" key="10">
    <source>
        <dbReference type="Pfam" id="PF00593"/>
    </source>
</evidence>
<evidence type="ECO:0000256" key="9">
    <source>
        <dbReference type="RuleBase" id="RU003357"/>
    </source>
</evidence>
<dbReference type="Gene3D" id="2.40.170.20">
    <property type="entry name" value="TonB-dependent receptor, beta-barrel domain"/>
    <property type="match status" value="1"/>
</dbReference>
<dbReference type="FunFam" id="2.170.130.10:FF:000003">
    <property type="entry name" value="SusC/RagA family TonB-linked outer membrane protein"/>
    <property type="match status" value="1"/>
</dbReference>
<dbReference type="InterPro" id="IPR012910">
    <property type="entry name" value="Plug_dom"/>
</dbReference>
<comment type="similarity">
    <text evidence="8 9">Belongs to the TonB-dependent receptor family.</text>
</comment>
<evidence type="ECO:0000313" key="12">
    <source>
        <dbReference type="EMBL" id="SHJ89188.1"/>
    </source>
</evidence>